<protein>
    <submittedName>
        <fullName evidence="4">Putative ABC transporter periplasmic component</fullName>
    </submittedName>
</protein>
<evidence type="ECO:0000256" key="2">
    <source>
        <dbReference type="ARBA" id="ARBA00000751"/>
    </source>
</evidence>
<evidence type="ECO:0000313" key="4">
    <source>
        <dbReference type="EMBL" id="ARU56671.1"/>
    </source>
</evidence>
<dbReference type="Proteomes" id="UP000196027">
    <property type="component" value="Chromosome"/>
</dbReference>
<dbReference type="InterPro" id="IPR037238">
    <property type="entry name" value="YbiA-like_sf"/>
</dbReference>
<dbReference type="SUPFAM" id="SSF143990">
    <property type="entry name" value="YbiA-like"/>
    <property type="match status" value="1"/>
</dbReference>
<reference evidence="4 5" key="1">
    <citation type="submission" date="2017-05" db="EMBL/GenBank/DDBJ databases">
        <title>Genomic insights into alkan degradation activity of Oleiphilus messinensis.</title>
        <authorList>
            <person name="Kozyavkin S.A."/>
            <person name="Slesarev A.I."/>
            <person name="Golyshin P.N."/>
            <person name="Korzhenkov A."/>
            <person name="Golyshina O.N."/>
            <person name="Toshchakov S.V."/>
        </authorList>
    </citation>
    <scope>NUCLEOTIDE SEQUENCE [LARGE SCALE GENOMIC DNA]</scope>
    <source>
        <strain evidence="4 5">ME102</strain>
    </source>
</reference>
<dbReference type="KEGG" id="ome:OLMES_2621"/>
<comment type="catalytic activity">
    <reaction evidence="1">
        <text>5-amino-6-(5-phospho-D-ribosylamino)uracil + H2O = 5,6-diaminouracil + D-ribose 5-phosphate</text>
        <dbReference type="Rhea" id="RHEA:55020"/>
        <dbReference type="ChEBI" id="CHEBI:15377"/>
        <dbReference type="ChEBI" id="CHEBI:46252"/>
        <dbReference type="ChEBI" id="CHEBI:58453"/>
        <dbReference type="ChEBI" id="CHEBI:78346"/>
    </reaction>
</comment>
<dbReference type="RefSeq" id="WP_087461636.1">
    <property type="nucleotide sequence ID" value="NZ_CP021425.1"/>
</dbReference>
<dbReference type="OrthoDB" id="67297at2"/>
<feature type="domain" description="NADAR" evidence="3">
    <location>
        <begin position="22"/>
        <end position="179"/>
    </location>
</feature>
<dbReference type="CDD" id="cd15457">
    <property type="entry name" value="NADAR"/>
    <property type="match status" value="1"/>
</dbReference>
<evidence type="ECO:0000259" key="3">
    <source>
        <dbReference type="Pfam" id="PF08719"/>
    </source>
</evidence>
<organism evidence="4 5">
    <name type="scientific">Oleiphilus messinensis</name>
    <dbReference type="NCBI Taxonomy" id="141451"/>
    <lineage>
        <taxon>Bacteria</taxon>
        <taxon>Pseudomonadati</taxon>
        <taxon>Pseudomonadota</taxon>
        <taxon>Gammaproteobacteria</taxon>
        <taxon>Oceanospirillales</taxon>
        <taxon>Oleiphilaceae</taxon>
        <taxon>Oleiphilus</taxon>
    </lineage>
</organism>
<evidence type="ECO:0000256" key="1">
    <source>
        <dbReference type="ARBA" id="ARBA00000022"/>
    </source>
</evidence>
<accession>A0A1Y0I883</accession>
<name>A0A1Y0I883_9GAMM</name>
<keyword evidence="5" id="KW-1185">Reference proteome</keyword>
<dbReference type="InterPro" id="IPR012816">
    <property type="entry name" value="NADAR"/>
</dbReference>
<comment type="catalytic activity">
    <reaction evidence="2">
        <text>2,5-diamino-6-hydroxy-4-(5-phosphoribosylamino)-pyrimidine + H2O = 2,5,6-triamino-4-hydroxypyrimidine + D-ribose 5-phosphate</text>
        <dbReference type="Rhea" id="RHEA:23436"/>
        <dbReference type="ChEBI" id="CHEBI:15377"/>
        <dbReference type="ChEBI" id="CHEBI:58614"/>
        <dbReference type="ChEBI" id="CHEBI:78346"/>
        <dbReference type="ChEBI" id="CHEBI:137796"/>
    </reaction>
</comment>
<dbReference type="NCBIfam" id="TIGR02464">
    <property type="entry name" value="ribofla_fusion"/>
    <property type="match status" value="1"/>
</dbReference>
<proteinExistence type="predicted"/>
<dbReference type="AlphaFoldDB" id="A0A1Y0I883"/>
<gene>
    <name evidence="4" type="ORF">OLMES_2621</name>
</gene>
<evidence type="ECO:0000313" key="5">
    <source>
        <dbReference type="Proteomes" id="UP000196027"/>
    </source>
</evidence>
<dbReference type="Gene3D" id="1.10.357.40">
    <property type="entry name" value="YbiA-like"/>
    <property type="match status" value="1"/>
</dbReference>
<dbReference type="Pfam" id="PF08719">
    <property type="entry name" value="NADAR"/>
    <property type="match status" value="1"/>
</dbReference>
<dbReference type="EMBL" id="CP021425">
    <property type="protein sequence ID" value="ARU56671.1"/>
    <property type="molecule type" value="Genomic_DNA"/>
</dbReference>
<sequence>MIRSNQALVAAIAAGQSFKYVFFWGHRKSSAVTKTCFSQWYEAPFQKEGVLYPTAEHFMMAAKAQLFGDSQTRERIFKAKTPGEAKRLGREVNGFDEAIWTAERFNLVVAGNMAKFSQHPELLSYLLGTGERVLVEASPLDKIWGIGLAADDPLASSPDVWPGLNLLGYALMEVRSRLRAA</sequence>